<dbReference type="Proteomes" id="UP000078596">
    <property type="component" value="Chromosome"/>
</dbReference>
<gene>
    <name evidence="2" type="ORF">A9404_12790</name>
</gene>
<name>A0A191ZJV7_9GAMM</name>
<dbReference type="InterPro" id="IPR012899">
    <property type="entry name" value="LTXXQ"/>
</dbReference>
<dbReference type="OrthoDB" id="7283650at2"/>
<dbReference type="AlphaFoldDB" id="A0A191ZJV7"/>
<reference evidence="2 3" key="1">
    <citation type="submission" date="2016-06" db="EMBL/GenBank/DDBJ databases">
        <title>Insight into the functional genes involving in sulfur oxidation in Pearl River water.</title>
        <authorList>
            <person name="Luo J."/>
            <person name="Tan X."/>
            <person name="Lin W."/>
        </authorList>
    </citation>
    <scope>NUCLEOTIDE SEQUENCE [LARGE SCALE GENOMIC DNA]</scope>
    <source>
        <strain evidence="2 3">LS2</strain>
    </source>
</reference>
<protein>
    <submittedName>
        <fullName evidence="2">Uncharacterized protein</fullName>
    </submittedName>
</protein>
<dbReference type="Pfam" id="PF07813">
    <property type="entry name" value="LTXXQ"/>
    <property type="match status" value="1"/>
</dbReference>
<evidence type="ECO:0000313" key="3">
    <source>
        <dbReference type="Proteomes" id="UP000078596"/>
    </source>
</evidence>
<feature type="region of interest" description="Disordered" evidence="1">
    <location>
        <begin position="170"/>
        <end position="192"/>
    </location>
</feature>
<organism evidence="2 3">
    <name type="scientific">Halothiobacillus diazotrophicus</name>
    <dbReference type="NCBI Taxonomy" id="1860122"/>
    <lineage>
        <taxon>Bacteria</taxon>
        <taxon>Pseudomonadati</taxon>
        <taxon>Pseudomonadota</taxon>
        <taxon>Gammaproteobacteria</taxon>
        <taxon>Chromatiales</taxon>
        <taxon>Halothiobacillaceae</taxon>
        <taxon>Halothiobacillus</taxon>
    </lineage>
</organism>
<evidence type="ECO:0000313" key="2">
    <source>
        <dbReference type="EMBL" id="ANJ68132.1"/>
    </source>
</evidence>
<dbReference type="RefSeq" id="WP_066102362.1">
    <property type="nucleotide sequence ID" value="NZ_CP016027.1"/>
</dbReference>
<dbReference type="KEGG" id="haz:A9404_12790"/>
<evidence type="ECO:0000256" key="1">
    <source>
        <dbReference type="SAM" id="MobiDB-lite"/>
    </source>
</evidence>
<feature type="compositionally biased region" description="Polar residues" evidence="1">
    <location>
        <begin position="182"/>
        <end position="192"/>
    </location>
</feature>
<accession>A0A191ZJV7</accession>
<sequence length="192" mass="21496">MMTIDVSARPNKTLFGRTAFPRFLAASLIAGSLIAGSAWAEPPMPMSGDGAQMPSMAHREFSPERMEHMRAARKRHVEVELHEMANRLQITAPQEPAWQQFSAARLAMMPKPMHRPKGDMNAAEIAQFRAERMKEMADHMAALSAATANLRRALDDNQRKVLDDMAHRFKHRHGQMQGAKSHPTSDSGCMRP</sequence>
<dbReference type="GO" id="GO:0042597">
    <property type="term" value="C:periplasmic space"/>
    <property type="evidence" value="ECO:0007669"/>
    <property type="project" value="InterPro"/>
</dbReference>
<dbReference type="STRING" id="1860122.A9404_12790"/>
<keyword evidence="3" id="KW-1185">Reference proteome</keyword>
<proteinExistence type="predicted"/>
<dbReference type="EMBL" id="CP016027">
    <property type="protein sequence ID" value="ANJ68132.1"/>
    <property type="molecule type" value="Genomic_DNA"/>
</dbReference>